<organism evidence="2 3">
    <name type="scientific">Prymnesium parvum</name>
    <name type="common">Toxic golden alga</name>
    <dbReference type="NCBI Taxonomy" id="97485"/>
    <lineage>
        <taxon>Eukaryota</taxon>
        <taxon>Haptista</taxon>
        <taxon>Haptophyta</taxon>
        <taxon>Prymnesiophyceae</taxon>
        <taxon>Prymnesiales</taxon>
        <taxon>Prymnesiaceae</taxon>
        <taxon>Prymnesium</taxon>
    </lineage>
</organism>
<proteinExistence type="predicted"/>
<keyword evidence="3" id="KW-1185">Reference proteome</keyword>
<feature type="region of interest" description="Disordered" evidence="1">
    <location>
        <begin position="63"/>
        <end position="98"/>
    </location>
</feature>
<name>A0AB34K9Y7_PRYPA</name>
<reference evidence="2 3" key="1">
    <citation type="journal article" date="2024" name="Science">
        <title>Giant polyketide synthase enzymes in the biosynthesis of giant marine polyether toxins.</title>
        <authorList>
            <person name="Fallon T.R."/>
            <person name="Shende V.V."/>
            <person name="Wierzbicki I.H."/>
            <person name="Pendleton A.L."/>
            <person name="Watervoot N.F."/>
            <person name="Auber R.P."/>
            <person name="Gonzalez D.J."/>
            <person name="Wisecaver J.H."/>
            <person name="Moore B.S."/>
        </authorList>
    </citation>
    <scope>NUCLEOTIDE SEQUENCE [LARGE SCALE GENOMIC DNA]</scope>
    <source>
        <strain evidence="2 3">12B1</strain>
    </source>
</reference>
<feature type="compositionally biased region" description="Basic residues" evidence="1">
    <location>
        <begin position="87"/>
        <end position="98"/>
    </location>
</feature>
<sequence length="98" mass="11494">MRTDRGDDLDTIILTAIMRRHKYGKALMKEYLKLESIRYVTGVEDWSMQDLLDLLPEKQRSWAPAIEPAPPSGLRMQPTELRDCRSGRVRRQRPSLLR</sequence>
<dbReference type="AlphaFoldDB" id="A0AB34K9Y7"/>
<comment type="caution">
    <text evidence="2">The sequence shown here is derived from an EMBL/GenBank/DDBJ whole genome shotgun (WGS) entry which is preliminary data.</text>
</comment>
<protein>
    <submittedName>
        <fullName evidence="2">Uncharacterized protein</fullName>
    </submittedName>
</protein>
<evidence type="ECO:0000313" key="3">
    <source>
        <dbReference type="Proteomes" id="UP001515480"/>
    </source>
</evidence>
<dbReference type="EMBL" id="JBGBPQ010000001">
    <property type="protein sequence ID" value="KAL1530197.1"/>
    <property type="molecule type" value="Genomic_DNA"/>
</dbReference>
<evidence type="ECO:0000256" key="1">
    <source>
        <dbReference type="SAM" id="MobiDB-lite"/>
    </source>
</evidence>
<gene>
    <name evidence="2" type="ORF">AB1Y20_001113</name>
</gene>
<dbReference type="Proteomes" id="UP001515480">
    <property type="component" value="Unassembled WGS sequence"/>
</dbReference>
<accession>A0AB34K9Y7</accession>
<evidence type="ECO:0000313" key="2">
    <source>
        <dbReference type="EMBL" id="KAL1530197.1"/>
    </source>
</evidence>